<dbReference type="AlphaFoldDB" id="A0A930DZN0"/>
<evidence type="ECO:0000313" key="1">
    <source>
        <dbReference type="EMBL" id="MBF1306267.1"/>
    </source>
</evidence>
<dbReference type="RefSeq" id="WP_278476719.1">
    <property type="nucleotide sequence ID" value="NZ_JABZRE010000001.1"/>
</dbReference>
<sequence>MRAIKKTIEVLAKRYTKDSDLDCLLNLLGSNKNEPVRFEESTGDLLIQKDRGEIRLTLGNWIIFEENTDRCFWFIDHEIFLETYSFLAEEDKFSRFVKKVYEVEFVDFTDLESDNIEKVLSFIEDAGFNNIRNEQTSLIIKERGFVLIETLEGVEKLFPGEVLIKGIRGELYPVKKENFDLVYAII</sequence>
<protein>
    <submittedName>
        <fullName evidence="1">Uncharacterized protein</fullName>
    </submittedName>
</protein>
<reference evidence="1" key="1">
    <citation type="submission" date="2020-04" db="EMBL/GenBank/DDBJ databases">
        <title>Deep metagenomics examines the oral microbiome during advanced dental caries in children, revealing novel taxa and co-occurrences with host molecules.</title>
        <authorList>
            <person name="Baker J.L."/>
            <person name="Morton J.T."/>
            <person name="Dinis M."/>
            <person name="Alvarez R."/>
            <person name="Tran N.C."/>
            <person name="Knight R."/>
            <person name="Edlund A."/>
        </authorList>
    </citation>
    <scope>NUCLEOTIDE SEQUENCE</scope>
    <source>
        <strain evidence="1">JCVI_23_bin.11</strain>
    </source>
</reference>
<comment type="caution">
    <text evidence="1">The sequence shown here is derived from an EMBL/GenBank/DDBJ whole genome shotgun (WGS) entry which is preliminary data.</text>
</comment>
<dbReference type="Proteomes" id="UP000758611">
    <property type="component" value="Unassembled WGS sequence"/>
</dbReference>
<accession>A0A930DZN0</accession>
<name>A0A930DZN0_9FIRM</name>
<evidence type="ECO:0000313" key="2">
    <source>
        <dbReference type="Proteomes" id="UP000758611"/>
    </source>
</evidence>
<proteinExistence type="predicted"/>
<gene>
    <name evidence="1" type="ORF">HXM94_00570</name>
</gene>
<organism evidence="1 2">
    <name type="scientific">Parvimonas micra</name>
    <dbReference type="NCBI Taxonomy" id="33033"/>
    <lineage>
        <taxon>Bacteria</taxon>
        <taxon>Bacillati</taxon>
        <taxon>Bacillota</taxon>
        <taxon>Tissierellia</taxon>
        <taxon>Tissierellales</taxon>
        <taxon>Peptoniphilaceae</taxon>
        <taxon>Parvimonas</taxon>
    </lineage>
</organism>
<dbReference type="EMBL" id="JABZRE010000001">
    <property type="protein sequence ID" value="MBF1306267.1"/>
    <property type="molecule type" value="Genomic_DNA"/>
</dbReference>